<dbReference type="InterPro" id="IPR023198">
    <property type="entry name" value="PGP-like_dom2"/>
</dbReference>
<organism evidence="1 2">
    <name type="scientific">Gulosibacter chungangensis</name>
    <dbReference type="NCBI Taxonomy" id="979746"/>
    <lineage>
        <taxon>Bacteria</taxon>
        <taxon>Bacillati</taxon>
        <taxon>Actinomycetota</taxon>
        <taxon>Actinomycetes</taxon>
        <taxon>Micrococcales</taxon>
        <taxon>Microbacteriaceae</taxon>
        <taxon>Gulosibacter</taxon>
    </lineage>
</organism>
<dbReference type="GO" id="GO:0004713">
    <property type="term" value="F:protein tyrosine kinase activity"/>
    <property type="evidence" value="ECO:0007669"/>
    <property type="project" value="TreeGrafter"/>
</dbReference>
<dbReference type="GO" id="GO:0016787">
    <property type="term" value="F:hydrolase activity"/>
    <property type="evidence" value="ECO:0007669"/>
    <property type="project" value="UniProtKB-KW"/>
</dbReference>
<dbReference type="InterPro" id="IPR041492">
    <property type="entry name" value="HAD_2"/>
</dbReference>
<dbReference type="PANTHER" id="PTHR43434:SF20">
    <property type="entry name" value="5'-NUCLEOTIDASE"/>
    <property type="match status" value="1"/>
</dbReference>
<dbReference type="InterPro" id="IPR036412">
    <property type="entry name" value="HAD-like_sf"/>
</dbReference>
<dbReference type="Pfam" id="PF13419">
    <property type="entry name" value="HAD_2"/>
    <property type="match status" value="1"/>
</dbReference>
<dbReference type="InterPro" id="IPR023214">
    <property type="entry name" value="HAD_sf"/>
</dbReference>
<dbReference type="Gene3D" id="3.40.50.1000">
    <property type="entry name" value="HAD superfamily/HAD-like"/>
    <property type="match status" value="1"/>
</dbReference>
<keyword evidence="2" id="KW-1185">Reference proteome</keyword>
<protein>
    <submittedName>
        <fullName evidence="1">HAD hydrolase-like protein</fullName>
    </submittedName>
</protein>
<comment type="caution">
    <text evidence="1">The sequence shown here is derived from an EMBL/GenBank/DDBJ whole genome shotgun (WGS) entry which is preliminary data.</text>
</comment>
<evidence type="ECO:0000313" key="1">
    <source>
        <dbReference type="EMBL" id="KAB1645334.1"/>
    </source>
</evidence>
<dbReference type="SUPFAM" id="SSF56784">
    <property type="entry name" value="HAD-like"/>
    <property type="match status" value="1"/>
</dbReference>
<dbReference type="EMBL" id="WBKB01000001">
    <property type="protein sequence ID" value="KAB1645334.1"/>
    <property type="molecule type" value="Genomic_DNA"/>
</dbReference>
<dbReference type="GO" id="GO:0005829">
    <property type="term" value="C:cytosol"/>
    <property type="evidence" value="ECO:0007669"/>
    <property type="project" value="TreeGrafter"/>
</dbReference>
<evidence type="ECO:0000313" key="2">
    <source>
        <dbReference type="Proteomes" id="UP000433493"/>
    </source>
</evidence>
<dbReference type="OrthoDB" id="9776368at2"/>
<reference evidence="1 2" key="1">
    <citation type="submission" date="2019-09" db="EMBL/GenBank/DDBJ databases">
        <title>Phylogeny of genus Pseudoclavibacter and closely related genus.</title>
        <authorList>
            <person name="Li Y."/>
        </authorList>
    </citation>
    <scope>NUCLEOTIDE SEQUENCE [LARGE SCALE GENOMIC DNA]</scope>
    <source>
        <strain evidence="1 2">KCTC 13959</strain>
    </source>
</reference>
<keyword evidence="1" id="KW-0378">Hydrolase</keyword>
<dbReference type="Gene3D" id="1.10.150.240">
    <property type="entry name" value="Putative phosphatase, domain 2"/>
    <property type="match status" value="1"/>
</dbReference>
<dbReference type="Proteomes" id="UP000433493">
    <property type="component" value="Unassembled WGS sequence"/>
</dbReference>
<proteinExistence type="predicted"/>
<dbReference type="AlphaFoldDB" id="A0A7J5BGG7"/>
<name>A0A7J5BGG7_9MICO</name>
<dbReference type="InterPro" id="IPR050155">
    <property type="entry name" value="HAD-like_hydrolase_sf"/>
</dbReference>
<gene>
    <name evidence="1" type="ORF">F8O05_01835</name>
</gene>
<dbReference type="PANTHER" id="PTHR43434">
    <property type="entry name" value="PHOSPHOGLYCOLATE PHOSPHATASE"/>
    <property type="match status" value="1"/>
</dbReference>
<accession>A0A7J5BGG7</accession>
<sequence length="223" mass="24327">MPLGTGQPPFSAILWDLDGTISDSAAGIIEALRKTFDVFRMPIPSDETLLSYVGPPIIDSFKANHLDDQIELLHALETYREIHEESGLVDSPAFAGMADLVRSVRRAGIPQSTATSKPESPANRVLRYYGIADEFDFITGATDDESRSKKEDVVEEALRRLREKGVDLSNVIMIGDRFYDVQGAAVHGVPTIYVNWGYGHVGEDEGAVAVASNAHELRGLLGL</sequence>